<dbReference type="NCBIfam" id="NF008391">
    <property type="entry name" value="PRK11189.1"/>
    <property type="match status" value="1"/>
</dbReference>
<feature type="repeat" description="TPR" evidence="1">
    <location>
        <begin position="93"/>
        <end position="126"/>
    </location>
</feature>
<evidence type="ECO:0000313" key="2">
    <source>
        <dbReference type="EMBL" id="EFP94781.1"/>
    </source>
</evidence>
<dbReference type="SMART" id="SM00028">
    <property type="entry name" value="TPR"/>
    <property type="match status" value="4"/>
</dbReference>
<gene>
    <name evidence="2" type="ORF">VIBC2010_13655</name>
</gene>
<dbReference type="eggNOG" id="COG4785">
    <property type="taxonomic scope" value="Bacteria"/>
</dbReference>
<sequence length="285" mass="32974">MKCLKTVSIFLMLFLMVGCARHSYFPMAEPLQASFENQVQIAHLSKLLQRDDLSDDLRSKMLSERGQSFDRVGLRDLARLDYNQSLLLNPVQSSLYNLLGVYYTQIAEFDAAYDAFNSALELEPDNTDAERNRAIALYYGDRFQLALESIQTYYSRDTSDPLRQLWLYLIEYEVNPEKARSDLESAYLKKDGRWAWTLVGITLGEIPQNDGLILIQAGVEDNVHLAQRLTETYFYLGKRYQIQGNMARAVACFKLALSFNVYDYIENRYAYLELIKVYEGSMEQL</sequence>
<dbReference type="PROSITE" id="PS50005">
    <property type="entry name" value="TPR"/>
    <property type="match status" value="2"/>
</dbReference>
<dbReference type="InterPro" id="IPR011990">
    <property type="entry name" value="TPR-like_helical_dom_sf"/>
</dbReference>
<keyword evidence="3" id="KW-1185">Reference proteome</keyword>
<dbReference type="AlphaFoldDB" id="E3BQ80"/>
<organism evidence="2 3">
    <name type="scientific">Vibrio caribbeanicus ATCC BAA-2122</name>
    <dbReference type="NCBI Taxonomy" id="796620"/>
    <lineage>
        <taxon>Bacteria</taxon>
        <taxon>Pseudomonadati</taxon>
        <taxon>Pseudomonadota</taxon>
        <taxon>Gammaproteobacteria</taxon>
        <taxon>Vibrionales</taxon>
        <taxon>Vibrionaceae</taxon>
        <taxon>Vibrio</taxon>
    </lineage>
</organism>
<dbReference type="RefSeq" id="WP_009603346.1">
    <property type="nucleotide sequence ID" value="NZ_AEIU01000115.1"/>
</dbReference>
<name>E3BQ80_9VIBR</name>
<dbReference type="SUPFAM" id="SSF48452">
    <property type="entry name" value="TPR-like"/>
    <property type="match status" value="1"/>
</dbReference>
<dbReference type="STRING" id="796620.VIBC2010_13655"/>
<dbReference type="Pfam" id="PF13181">
    <property type="entry name" value="TPR_8"/>
    <property type="match status" value="1"/>
</dbReference>
<protein>
    <submittedName>
        <fullName evidence="2">Lipoprotein NlpI</fullName>
    </submittedName>
</protein>
<proteinExistence type="predicted"/>
<dbReference type="Gene3D" id="1.25.40.10">
    <property type="entry name" value="Tetratricopeptide repeat domain"/>
    <property type="match status" value="1"/>
</dbReference>
<evidence type="ECO:0000313" key="3">
    <source>
        <dbReference type="Proteomes" id="UP000002943"/>
    </source>
</evidence>
<dbReference type="OrthoDB" id="509324at2"/>
<feature type="repeat" description="TPR" evidence="1">
    <location>
        <begin position="230"/>
        <end position="263"/>
    </location>
</feature>
<dbReference type="EMBL" id="AEIU01000115">
    <property type="protein sequence ID" value="EFP94781.1"/>
    <property type="molecule type" value="Genomic_DNA"/>
</dbReference>
<keyword evidence="2" id="KW-0449">Lipoprotein</keyword>
<evidence type="ECO:0000256" key="1">
    <source>
        <dbReference type="PROSITE-ProRule" id="PRU00339"/>
    </source>
</evidence>
<reference evidence="2 3" key="1">
    <citation type="journal article" date="2012" name="Int. J. Syst. Evol. Microbiol.">
        <title>Vibrio caribbeanicus sp. nov., isolated from the marine sponge Scleritoderma cyanea.</title>
        <authorList>
            <person name="Hoffmann M."/>
            <person name="Monday S.R."/>
            <person name="Allard M.W."/>
            <person name="Strain E.A."/>
            <person name="Whittaker P."/>
            <person name="Naum M."/>
            <person name="McCarthy P.J."/>
            <person name="Lopez J.V."/>
            <person name="Fischer M."/>
            <person name="Brown E.W."/>
        </authorList>
    </citation>
    <scope>NUCLEOTIDE SEQUENCE [LARGE SCALE GENOMIC DNA]</scope>
    <source>
        <strain evidence="2 3">ATCC BAA-2122</strain>
    </source>
</reference>
<accession>E3BQ80</accession>
<dbReference type="PROSITE" id="PS50293">
    <property type="entry name" value="TPR_REGION"/>
    <property type="match status" value="1"/>
</dbReference>
<dbReference type="InterPro" id="IPR019734">
    <property type="entry name" value="TPR_rpt"/>
</dbReference>
<dbReference type="Proteomes" id="UP000002943">
    <property type="component" value="Unassembled WGS sequence"/>
</dbReference>
<dbReference type="PROSITE" id="PS51257">
    <property type="entry name" value="PROKAR_LIPOPROTEIN"/>
    <property type="match status" value="1"/>
</dbReference>
<comment type="caution">
    <text evidence="2">The sequence shown here is derived from an EMBL/GenBank/DDBJ whole genome shotgun (WGS) entry which is preliminary data.</text>
</comment>
<keyword evidence="1" id="KW-0802">TPR repeat</keyword>